<feature type="compositionally biased region" description="Polar residues" evidence="1">
    <location>
        <begin position="153"/>
        <end position="165"/>
    </location>
</feature>
<keyword evidence="3" id="KW-1185">Reference proteome</keyword>
<reference evidence="2" key="1">
    <citation type="submission" date="2022-07" db="EMBL/GenBank/DDBJ databases">
        <title>Phylogenomic reconstructions and comparative analyses of Kickxellomycotina fungi.</title>
        <authorList>
            <person name="Reynolds N.K."/>
            <person name="Stajich J.E."/>
            <person name="Barry K."/>
            <person name="Grigoriev I.V."/>
            <person name="Crous P."/>
            <person name="Smith M.E."/>
        </authorList>
    </citation>
    <scope>NUCLEOTIDE SEQUENCE</scope>
    <source>
        <strain evidence="2">NRRL 1565</strain>
    </source>
</reference>
<gene>
    <name evidence="2" type="ORF">H4R20_000229</name>
</gene>
<dbReference type="InterPro" id="IPR037666">
    <property type="entry name" value="CCDC43"/>
</dbReference>
<evidence type="ECO:0000313" key="2">
    <source>
        <dbReference type="EMBL" id="KAJ2809326.1"/>
    </source>
</evidence>
<dbReference type="OrthoDB" id="18679at2759"/>
<dbReference type="AlphaFoldDB" id="A0A9W8I1W8"/>
<evidence type="ECO:0000256" key="1">
    <source>
        <dbReference type="SAM" id="MobiDB-lite"/>
    </source>
</evidence>
<accession>A0A9W8I1W8</accession>
<sequence>MSQYLTAELAAIGVDDEAIVEYCVGFLTDTSMSAKEKQEAIVEYLEAATESNLVSGIVSKAIALQEDQSAQNNVALEQQAKRELAIAQEREREELLRDVSEATAKKQEKTLTAEERRRREGLINRYELNQPQIIENKDGEAEIVYSEDKKTSAHISSNDNAQLVSAKQAEERKSAKAAHQKKVLRDKELEKKRHDEEQEKKRRTMKREKRRM</sequence>
<dbReference type="PANTHER" id="PTHR31684:SF2">
    <property type="entry name" value="COILED-COIL DOMAIN-CONTAINING PROTEIN 43"/>
    <property type="match status" value="1"/>
</dbReference>
<organism evidence="2 3">
    <name type="scientific">Coemansia guatemalensis</name>
    <dbReference type="NCBI Taxonomy" id="2761395"/>
    <lineage>
        <taxon>Eukaryota</taxon>
        <taxon>Fungi</taxon>
        <taxon>Fungi incertae sedis</taxon>
        <taxon>Zoopagomycota</taxon>
        <taxon>Kickxellomycotina</taxon>
        <taxon>Kickxellomycetes</taxon>
        <taxon>Kickxellales</taxon>
        <taxon>Kickxellaceae</taxon>
        <taxon>Coemansia</taxon>
    </lineage>
</organism>
<dbReference type="PANTHER" id="PTHR31684">
    <property type="entry name" value="COILED-COIL DOMAIN-CONTAINING PROTEIN 43"/>
    <property type="match status" value="1"/>
</dbReference>
<evidence type="ECO:0008006" key="4">
    <source>
        <dbReference type="Google" id="ProtNLM"/>
    </source>
</evidence>
<protein>
    <recommendedName>
        <fullName evidence="4">Coiled-coil domain-containing protein 43</fullName>
    </recommendedName>
</protein>
<evidence type="ECO:0000313" key="3">
    <source>
        <dbReference type="Proteomes" id="UP001140094"/>
    </source>
</evidence>
<comment type="caution">
    <text evidence="2">The sequence shown here is derived from an EMBL/GenBank/DDBJ whole genome shotgun (WGS) entry which is preliminary data.</text>
</comment>
<name>A0A9W8I1W8_9FUNG</name>
<dbReference type="EMBL" id="JANBUO010000005">
    <property type="protein sequence ID" value="KAJ2809326.1"/>
    <property type="molecule type" value="Genomic_DNA"/>
</dbReference>
<proteinExistence type="predicted"/>
<feature type="compositionally biased region" description="Basic residues" evidence="1">
    <location>
        <begin position="201"/>
        <end position="212"/>
    </location>
</feature>
<dbReference type="Proteomes" id="UP001140094">
    <property type="component" value="Unassembled WGS sequence"/>
</dbReference>
<feature type="compositionally biased region" description="Basic and acidic residues" evidence="1">
    <location>
        <begin position="183"/>
        <end position="200"/>
    </location>
</feature>
<feature type="region of interest" description="Disordered" evidence="1">
    <location>
        <begin position="150"/>
        <end position="212"/>
    </location>
</feature>